<reference evidence="8 9" key="1">
    <citation type="submission" date="2018-04" db="EMBL/GenBank/DDBJ databases">
        <authorList>
            <person name="Zhang X."/>
            <person name="Yuan J."/>
            <person name="Li F."/>
            <person name="Xiang J."/>
        </authorList>
    </citation>
    <scope>NUCLEOTIDE SEQUENCE [LARGE SCALE GENOMIC DNA]</scope>
    <source>
        <tissue evidence="8">Muscle</tissue>
    </source>
</reference>
<evidence type="ECO:0000313" key="9">
    <source>
        <dbReference type="Proteomes" id="UP000283509"/>
    </source>
</evidence>
<dbReference type="EMBL" id="QCYY01001931">
    <property type="protein sequence ID" value="ROT74139.1"/>
    <property type="molecule type" value="Genomic_DNA"/>
</dbReference>
<accession>A0A3R7QC28</accession>
<comment type="subcellular location">
    <subcellularLocation>
        <location evidence="1">Nucleus</location>
    </subcellularLocation>
</comment>
<dbReference type="InterPro" id="IPR006600">
    <property type="entry name" value="HTH_CenpB_DNA-bd_dom"/>
</dbReference>
<evidence type="ECO:0000256" key="5">
    <source>
        <dbReference type="SAM" id="MobiDB-lite"/>
    </source>
</evidence>
<dbReference type="Proteomes" id="UP000283509">
    <property type="component" value="Unassembled WGS sequence"/>
</dbReference>
<feature type="domain" description="HTH CENPB-type" evidence="7">
    <location>
        <begin position="80"/>
        <end position="152"/>
    </location>
</feature>
<dbReference type="InterPro" id="IPR009057">
    <property type="entry name" value="Homeodomain-like_sf"/>
</dbReference>
<dbReference type="InterPro" id="IPR011333">
    <property type="entry name" value="SKP1/BTB/POZ_sf"/>
</dbReference>
<dbReference type="AlphaFoldDB" id="A0A3R7QC28"/>
<dbReference type="CDD" id="cd18315">
    <property type="entry name" value="BTB_POZ_BAB-like"/>
    <property type="match status" value="1"/>
</dbReference>
<feature type="compositionally biased region" description="Polar residues" evidence="5">
    <location>
        <begin position="365"/>
        <end position="374"/>
    </location>
</feature>
<feature type="coiled-coil region" evidence="4">
    <location>
        <begin position="449"/>
        <end position="486"/>
    </location>
</feature>
<evidence type="ECO:0000256" key="2">
    <source>
        <dbReference type="ARBA" id="ARBA00023125"/>
    </source>
</evidence>
<keyword evidence="9" id="KW-1185">Reference proteome</keyword>
<sequence>MLAKRKVTEEGDATAKKRKHKAITMLEKVELLQKLESGTPVRTLCELYGISSSTVYDLKKQKEQIFSYFSDSISQKSLEKRKSLRKGKSTELDSTLLQWFRQRRGEGVSISGEMLIARAKALHRELNLDYHCEYSQGWLHRFKDRYGFSLHSGSGEVVPDGMEASAVEDPSAADEDEKMLPGRIGNTEGIPGQDDGAFVGGEISCATLSSVEESSTIPETTEEGVSFASYEHHSSILKTLYDDSTFADVTLTAEGHVIRAHKAVLSAMSPYFREVLQANPCQHPIIIMPLDVQYENLQRIISYIYNGQITLQSENLASLLKTAKALQISGLARVDIIDVRNEDAEAPFFKTVKIQSKMEHPNRSGVGSRSSTATNKRKKASHTSTVSEPSIVSKEPLDKRERSEDFVKKKRPVNDTFAEREITIPIHIQNKSSRLRESSDNLVFQIIPSSNLSSENNACEKQKEELEELQELFDSEDNSLLQAERHSAQENLTEIVYVKEEPLF</sequence>
<evidence type="ECO:0000313" key="8">
    <source>
        <dbReference type="EMBL" id="ROT74139.1"/>
    </source>
</evidence>
<dbReference type="GO" id="GO:0005634">
    <property type="term" value="C:nucleus"/>
    <property type="evidence" value="ECO:0007669"/>
    <property type="project" value="UniProtKB-SubCell"/>
</dbReference>
<dbReference type="InterPro" id="IPR000210">
    <property type="entry name" value="BTB/POZ_dom"/>
</dbReference>
<reference evidence="8 9" key="2">
    <citation type="submission" date="2019-01" db="EMBL/GenBank/DDBJ databases">
        <title>The decoding of complex shrimp genome reveals the adaptation for benthos swimmer, frequently molting mechanism and breeding impact on genome.</title>
        <authorList>
            <person name="Sun Y."/>
            <person name="Gao Y."/>
            <person name="Yu Y."/>
        </authorList>
    </citation>
    <scope>NUCLEOTIDE SEQUENCE [LARGE SCALE GENOMIC DNA]</scope>
    <source>
        <tissue evidence="8">Muscle</tissue>
    </source>
</reference>
<dbReference type="Gene3D" id="3.30.710.10">
    <property type="entry name" value="Potassium Channel Kv1.1, Chain A"/>
    <property type="match status" value="1"/>
</dbReference>
<comment type="caution">
    <text evidence="8">The sequence shown here is derived from an EMBL/GenBank/DDBJ whole genome shotgun (WGS) entry which is preliminary data.</text>
</comment>
<evidence type="ECO:0000256" key="3">
    <source>
        <dbReference type="ARBA" id="ARBA00023242"/>
    </source>
</evidence>
<dbReference type="Pfam" id="PF03221">
    <property type="entry name" value="HTH_Tnp_Tc5"/>
    <property type="match status" value="1"/>
</dbReference>
<dbReference type="InterPro" id="IPR051095">
    <property type="entry name" value="Dros_DevTransReg"/>
</dbReference>
<proteinExistence type="predicted"/>
<dbReference type="Pfam" id="PF00651">
    <property type="entry name" value="BTB"/>
    <property type="match status" value="1"/>
</dbReference>
<dbReference type="SUPFAM" id="SSF46689">
    <property type="entry name" value="Homeodomain-like"/>
    <property type="match status" value="2"/>
</dbReference>
<dbReference type="SMART" id="SM00674">
    <property type="entry name" value="CENPB"/>
    <property type="match status" value="1"/>
</dbReference>
<dbReference type="GO" id="GO:0003677">
    <property type="term" value="F:DNA binding"/>
    <property type="evidence" value="ECO:0007669"/>
    <property type="project" value="UniProtKB-KW"/>
</dbReference>
<dbReference type="PANTHER" id="PTHR23110:SF99">
    <property type="entry name" value="BROAD-COMPLEX CORE PROTEIN ISOFORM 6"/>
    <property type="match status" value="1"/>
</dbReference>
<gene>
    <name evidence="8" type="ORF">C7M84_007380</name>
</gene>
<feature type="compositionally biased region" description="Basic and acidic residues" evidence="5">
    <location>
        <begin position="395"/>
        <end position="407"/>
    </location>
</feature>
<dbReference type="GO" id="GO:0006357">
    <property type="term" value="P:regulation of transcription by RNA polymerase II"/>
    <property type="evidence" value="ECO:0007669"/>
    <property type="project" value="TreeGrafter"/>
</dbReference>
<evidence type="ECO:0000259" key="6">
    <source>
        <dbReference type="PROSITE" id="PS50097"/>
    </source>
</evidence>
<dbReference type="PANTHER" id="PTHR23110">
    <property type="entry name" value="BTB DOMAIN TRANSCRIPTION FACTOR"/>
    <property type="match status" value="1"/>
</dbReference>
<keyword evidence="3" id="KW-0539">Nucleus</keyword>
<protein>
    <submittedName>
        <fullName evidence="8">Putative TOM1-like protein 2 isoform X1</fullName>
    </submittedName>
</protein>
<dbReference type="PROSITE" id="PS51253">
    <property type="entry name" value="HTH_CENPB"/>
    <property type="match status" value="1"/>
</dbReference>
<keyword evidence="4" id="KW-0175">Coiled coil</keyword>
<evidence type="ECO:0000256" key="4">
    <source>
        <dbReference type="SAM" id="Coils"/>
    </source>
</evidence>
<keyword evidence="2" id="KW-0238">DNA-binding</keyword>
<evidence type="ECO:0000259" key="7">
    <source>
        <dbReference type="PROSITE" id="PS51253"/>
    </source>
</evidence>
<dbReference type="OrthoDB" id="6359061at2759"/>
<dbReference type="PROSITE" id="PS50097">
    <property type="entry name" value="BTB"/>
    <property type="match status" value="1"/>
</dbReference>
<name>A0A3R7QC28_PENVA</name>
<dbReference type="SUPFAM" id="SSF54695">
    <property type="entry name" value="POZ domain"/>
    <property type="match status" value="1"/>
</dbReference>
<feature type="domain" description="BTB" evidence="6">
    <location>
        <begin position="247"/>
        <end position="313"/>
    </location>
</feature>
<organism evidence="8 9">
    <name type="scientific">Penaeus vannamei</name>
    <name type="common">Whiteleg shrimp</name>
    <name type="synonym">Litopenaeus vannamei</name>
    <dbReference type="NCBI Taxonomy" id="6689"/>
    <lineage>
        <taxon>Eukaryota</taxon>
        <taxon>Metazoa</taxon>
        <taxon>Ecdysozoa</taxon>
        <taxon>Arthropoda</taxon>
        <taxon>Crustacea</taxon>
        <taxon>Multicrustacea</taxon>
        <taxon>Malacostraca</taxon>
        <taxon>Eumalacostraca</taxon>
        <taxon>Eucarida</taxon>
        <taxon>Decapoda</taxon>
        <taxon>Dendrobranchiata</taxon>
        <taxon>Penaeoidea</taxon>
        <taxon>Penaeidae</taxon>
        <taxon>Penaeus</taxon>
    </lineage>
</organism>
<dbReference type="Gene3D" id="1.10.10.60">
    <property type="entry name" value="Homeodomain-like"/>
    <property type="match status" value="2"/>
</dbReference>
<dbReference type="SMART" id="SM00225">
    <property type="entry name" value="BTB"/>
    <property type="match status" value="1"/>
</dbReference>
<feature type="region of interest" description="Disordered" evidence="5">
    <location>
        <begin position="359"/>
        <end position="408"/>
    </location>
</feature>
<evidence type="ECO:0000256" key="1">
    <source>
        <dbReference type="ARBA" id="ARBA00004123"/>
    </source>
</evidence>